<sequence>MNFPPRFRRKIGKNRMLWHDMTNTTSQSPDSMVLDAKKLKQVHKPRNRNGNLIPRFGARVQQRDFEINEIRFPSPDLERHPRAELQTTHQFEIESDFDVNSSSPDYEPTPKRGYYRFDKKDTETPFGLHPANIGRFESSFQESANFKTPESFENSERKLQSWNWTIGDGRRSLCGHNAVDCSYCQLFFRAEKRAATNSREQRLQQLLRRILSCDPRENSKLKVQLPPTKGIAKEEEDFLTPMLLSTASFDQKPKHSSNQAHLRQMHESCDRFNTSKSVIDSSEPRARSYFRGSLEQVRTEELLTEQFHVLQTEQLHLQQSEQLRASSQFLLSMLAENLALNLSDVDFTNMTLKLSRRRMSYTKTFVKAVTAAEDSLLRSSTLETDAVARELRAELNPKGSDPS</sequence>
<proteinExistence type="predicted"/>
<evidence type="ECO:0000313" key="1">
    <source>
        <dbReference type="EMBL" id="CAH0389340.1"/>
    </source>
</evidence>
<protein>
    <submittedName>
        <fullName evidence="1">Uncharacterized protein</fullName>
    </submittedName>
</protein>
<keyword evidence="2" id="KW-1185">Reference proteome</keyword>
<dbReference type="AlphaFoldDB" id="A0A9P0AFC9"/>
<dbReference type="Proteomes" id="UP001152759">
    <property type="component" value="Chromosome 4"/>
</dbReference>
<dbReference type="EMBL" id="OU963865">
    <property type="protein sequence ID" value="CAH0389340.1"/>
    <property type="molecule type" value="Genomic_DNA"/>
</dbReference>
<reference evidence="1" key="1">
    <citation type="submission" date="2021-12" db="EMBL/GenBank/DDBJ databases">
        <authorList>
            <person name="King R."/>
        </authorList>
    </citation>
    <scope>NUCLEOTIDE SEQUENCE</scope>
</reference>
<organism evidence="1 2">
    <name type="scientific">Bemisia tabaci</name>
    <name type="common">Sweetpotato whitefly</name>
    <name type="synonym">Aleurodes tabaci</name>
    <dbReference type="NCBI Taxonomy" id="7038"/>
    <lineage>
        <taxon>Eukaryota</taxon>
        <taxon>Metazoa</taxon>
        <taxon>Ecdysozoa</taxon>
        <taxon>Arthropoda</taxon>
        <taxon>Hexapoda</taxon>
        <taxon>Insecta</taxon>
        <taxon>Pterygota</taxon>
        <taxon>Neoptera</taxon>
        <taxon>Paraneoptera</taxon>
        <taxon>Hemiptera</taxon>
        <taxon>Sternorrhyncha</taxon>
        <taxon>Aleyrodoidea</taxon>
        <taxon>Aleyrodidae</taxon>
        <taxon>Aleyrodinae</taxon>
        <taxon>Bemisia</taxon>
    </lineage>
</organism>
<name>A0A9P0AFC9_BEMTA</name>
<accession>A0A9P0AFC9</accession>
<evidence type="ECO:0000313" key="2">
    <source>
        <dbReference type="Proteomes" id="UP001152759"/>
    </source>
</evidence>
<gene>
    <name evidence="1" type="ORF">BEMITA_LOCUS8178</name>
</gene>